<dbReference type="PANTHER" id="PTHR13036">
    <property type="entry name" value="BETA1,4 MANNOSYLTRANSFERASE"/>
    <property type="match status" value="1"/>
</dbReference>
<evidence type="ECO:0000313" key="9">
    <source>
        <dbReference type="EMBL" id="KAF0297898.1"/>
    </source>
</evidence>
<evidence type="ECO:0000313" key="10">
    <source>
        <dbReference type="Proteomes" id="UP000440578"/>
    </source>
</evidence>
<evidence type="ECO:0000256" key="3">
    <source>
        <dbReference type="ARBA" id="ARBA00022676"/>
    </source>
</evidence>
<dbReference type="EMBL" id="VIIS01001463">
    <property type="protein sequence ID" value="KAF0297898.1"/>
    <property type="molecule type" value="Genomic_DNA"/>
</dbReference>
<evidence type="ECO:0000256" key="1">
    <source>
        <dbReference type="ARBA" id="ARBA00004389"/>
    </source>
</evidence>
<dbReference type="AlphaFoldDB" id="A0A6A4W784"/>
<evidence type="ECO:0000256" key="7">
    <source>
        <dbReference type="ARBA" id="ARBA00022989"/>
    </source>
</evidence>
<evidence type="ECO:0000256" key="8">
    <source>
        <dbReference type="ARBA" id="ARBA00023136"/>
    </source>
</evidence>
<protein>
    <submittedName>
        <fullName evidence="9">Chitobiosyldiphosphodolichol beta-mannosyltransferase</fullName>
    </submittedName>
</protein>
<comment type="pathway">
    <text evidence="2">Protein modification; protein glycosylation.</text>
</comment>
<evidence type="ECO:0000256" key="5">
    <source>
        <dbReference type="ARBA" id="ARBA00022692"/>
    </source>
</evidence>
<dbReference type="GO" id="GO:0005789">
    <property type="term" value="C:endoplasmic reticulum membrane"/>
    <property type="evidence" value="ECO:0007669"/>
    <property type="project" value="UniProtKB-SubCell"/>
</dbReference>
<comment type="caution">
    <text evidence="9">The sequence shown here is derived from an EMBL/GenBank/DDBJ whole genome shotgun (WGS) entry which is preliminary data.</text>
</comment>
<dbReference type="OrthoDB" id="614844at2759"/>
<name>A0A6A4W784_AMPAM</name>
<keyword evidence="4 9" id="KW-0808">Transferase</keyword>
<dbReference type="SUPFAM" id="SSF53756">
    <property type="entry name" value="UDP-Glycosyltransferase/glycogen phosphorylase"/>
    <property type="match status" value="2"/>
</dbReference>
<dbReference type="InterPro" id="IPR026051">
    <property type="entry name" value="ALG1-like"/>
</dbReference>
<keyword evidence="6" id="KW-0256">Endoplasmic reticulum</keyword>
<keyword evidence="8" id="KW-0472">Membrane</keyword>
<keyword evidence="7" id="KW-1133">Transmembrane helix</keyword>
<evidence type="ECO:0000256" key="4">
    <source>
        <dbReference type="ARBA" id="ARBA00022679"/>
    </source>
</evidence>
<evidence type="ECO:0000256" key="6">
    <source>
        <dbReference type="ARBA" id="ARBA00022824"/>
    </source>
</evidence>
<gene>
    <name evidence="9" type="primary">Alg1</name>
    <name evidence="9" type="ORF">FJT64_004759</name>
</gene>
<dbReference type="PANTHER" id="PTHR13036:SF0">
    <property type="entry name" value="CHITOBIOSYLDIPHOSPHODOLICHOL BETA-MANNOSYLTRANSFERASE"/>
    <property type="match status" value="1"/>
</dbReference>
<keyword evidence="5" id="KW-0812">Transmembrane</keyword>
<comment type="subcellular location">
    <subcellularLocation>
        <location evidence="1">Endoplasmic reticulum membrane</location>
        <topology evidence="1">Single-pass membrane protein</topology>
    </subcellularLocation>
</comment>
<dbReference type="Pfam" id="PF13692">
    <property type="entry name" value="Glyco_trans_1_4"/>
    <property type="match status" value="1"/>
</dbReference>
<keyword evidence="3 9" id="KW-0328">Glycosyltransferase</keyword>
<accession>A0A6A4W784</accession>
<dbReference type="Gene3D" id="3.40.50.2000">
    <property type="entry name" value="Glycogen Phosphorylase B"/>
    <property type="match status" value="2"/>
</dbReference>
<dbReference type="GO" id="GO:0000030">
    <property type="term" value="F:mannosyltransferase activity"/>
    <property type="evidence" value="ECO:0007669"/>
    <property type="project" value="InterPro"/>
</dbReference>
<proteinExistence type="predicted"/>
<reference evidence="9 10" key="1">
    <citation type="submission" date="2019-07" db="EMBL/GenBank/DDBJ databases">
        <title>Draft genome assembly of a fouling barnacle, Amphibalanus amphitrite (Darwin, 1854): The first reference genome for Thecostraca.</title>
        <authorList>
            <person name="Kim W."/>
        </authorList>
    </citation>
    <scope>NUCLEOTIDE SEQUENCE [LARGE SCALE GENOMIC DNA]</scope>
    <source>
        <strain evidence="9">SNU_AA5</strain>
        <tissue evidence="9">Soma without cirri and trophi</tissue>
    </source>
</reference>
<keyword evidence="10" id="KW-1185">Reference proteome</keyword>
<organism evidence="9 10">
    <name type="scientific">Amphibalanus amphitrite</name>
    <name type="common">Striped barnacle</name>
    <name type="synonym">Balanus amphitrite</name>
    <dbReference type="NCBI Taxonomy" id="1232801"/>
    <lineage>
        <taxon>Eukaryota</taxon>
        <taxon>Metazoa</taxon>
        <taxon>Ecdysozoa</taxon>
        <taxon>Arthropoda</taxon>
        <taxon>Crustacea</taxon>
        <taxon>Multicrustacea</taxon>
        <taxon>Cirripedia</taxon>
        <taxon>Thoracica</taxon>
        <taxon>Thoracicalcarea</taxon>
        <taxon>Balanomorpha</taxon>
        <taxon>Balanoidea</taxon>
        <taxon>Balanidae</taxon>
        <taxon>Amphibalaninae</taxon>
        <taxon>Amphibalanus</taxon>
    </lineage>
</organism>
<sequence length="431" mass="47729">MMAVTKRHPGRVCVVVLGDVGRSPRMCYHAQSLASRGHPVDVVGYMRKDAEKLAVARSATLYPLWQVPGWISGCPGPLVYLLKALWQAVVLFIFLMTLPHFSSLLMQNPPGVPAMPQDLAKNWGVVAEPLHDRPAARFHPIPPEETHELFVRLGKIYQAFSTTVPDRTAFTERHADGSVALFDDRPGLLVSGTSWTEDEDFSVLLHALQEYESSREEGGHDLPRLVCVITGRGPLKEFYCQLMERKHWNHVEVLTPWLEEDDYPRLLASADLGVSLHTSSSGLDLLTVPPPVSTASADLGVSLHTSSSGLDLLTVPPPVSTASADLGVSLHTSSSGLDLPMKVVDMFGAGLPVCAFDFKCLSELVEHGENGFVFNSASQLAEQLIAWFRGFPHSQQMAALRRRFKQRIGEFRSQGWEANWERHARHLFDEV</sequence>
<evidence type="ECO:0000256" key="2">
    <source>
        <dbReference type="ARBA" id="ARBA00004922"/>
    </source>
</evidence>
<dbReference type="Proteomes" id="UP000440578">
    <property type="component" value="Unassembled WGS sequence"/>
</dbReference>